<name>A0AA86TE46_9FABA</name>
<keyword evidence="3" id="KW-1185">Reference proteome</keyword>
<reference evidence="2" key="1">
    <citation type="submission" date="2023-10" db="EMBL/GenBank/DDBJ databases">
        <authorList>
            <person name="Domelevo Entfellner J.-B."/>
        </authorList>
    </citation>
    <scope>NUCLEOTIDE SEQUENCE</scope>
</reference>
<dbReference type="Gramene" id="rna-AYBTSS11_LOCUS24213">
    <property type="protein sequence ID" value="CAJ1972164.1"/>
    <property type="gene ID" value="gene-AYBTSS11_LOCUS24213"/>
</dbReference>
<dbReference type="Proteomes" id="UP001189624">
    <property type="component" value="Chromosome 8"/>
</dbReference>
<organism evidence="2 3">
    <name type="scientific">Sphenostylis stenocarpa</name>
    <dbReference type="NCBI Taxonomy" id="92480"/>
    <lineage>
        <taxon>Eukaryota</taxon>
        <taxon>Viridiplantae</taxon>
        <taxon>Streptophyta</taxon>
        <taxon>Embryophyta</taxon>
        <taxon>Tracheophyta</taxon>
        <taxon>Spermatophyta</taxon>
        <taxon>Magnoliopsida</taxon>
        <taxon>eudicotyledons</taxon>
        <taxon>Gunneridae</taxon>
        <taxon>Pentapetalae</taxon>
        <taxon>rosids</taxon>
        <taxon>fabids</taxon>
        <taxon>Fabales</taxon>
        <taxon>Fabaceae</taxon>
        <taxon>Papilionoideae</taxon>
        <taxon>50 kb inversion clade</taxon>
        <taxon>NPAAA clade</taxon>
        <taxon>indigoferoid/millettioid clade</taxon>
        <taxon>Phaseoleae</taxon>
        <taxon>Sphenostylis</taxon>
    </lineage>
</organism>
<dbReference type="AlphaFoldDB" id="A0AA86TE46"/>
<accession>A0AA86TE46</accession>
<evidence type="ECO:0000313" key="3">
    <source>
        <dbReference type="Proteomes" id="UP001189624"/>
    </source>
</evidence>
<feature type="non-terminal residue" evidence="2">
    <location>
        <position position="1"/>
    </location>
</feature>
<sequence>VYPIFKWLVQDVIWSKSKRLAEQMARIGDTLVISRKNNLANDNMQIRNNQAKPRREQNNNNPNM</sequence>
<protein>
    <submittedName>
        <fullName evidence="2">Uncharacterized protein</fullName>
    </submittedName>
</protein>
<feature type="region of interest" description="Disordered" evidence="1">
    <location>
        <begin position="39"/>
        <end position="64"/>
    </location>
</feature>
<evidence type="ECO:0000256" key="1">
    <source>
        <dbReference type="SAM" id="MobiDB-lite"/>
    </source>
</evidence>
<evidence type="ECO:0000313" key="2">
    <source>
        <dbReference type="EMBL" id="CAJ1972164.1"/>
    </source>
</evidence>
<dbReference type="EMBL" id="OY731405">
    <property type="protein sequence ID" value="CAJ1972164.1"/>
    <property type="molecule type" value="Genomic_DNA"/>
</dbReference>
<gene>
    <name evidence="2" type="ORF">AYBTSS11_LOCUS24213</name>
</gene>
<feature type="compositionally biased region" description="Polar residues" evidence="1">
    <location>
        <begin position="39"/>
        <end position="51"/>
    </location>
</feature>
<proteinExistence type="predicted"/>